<dbReference type="Gene3D" id="1.20.1640.10">
    <property type="entry name" value="Multidrug efflux transporter AcrB transmembrane domain"/>
    <property type="match status" value="2"/>
</dbReference>
<dbReference type="SUPFAM" id="SSF82866">
    <property type="entry name" value="Multidrug efflux transporter AcrB transmembrane domain"/>
    <property type="match status" value="2"/>
</dbReference>
<dbReference type="Gene3D" id="3.30.70.1430">
    <property type="entry name" value="Multidrug efflux transporter AcrB pore domain"/>
    <property type="match status" value="2"/>
</dbReference>
<feature type="transmembrane region" description="Helical" evidence="8">
    <location>
        <begin position="462"/>
        <end position="489"/>
    </location>
</feature>
<dbReference type="PRINTS" id="PR00702">
    <property type="entry name" value="ACRIFLAVINRP"/>
</dbReference>
<dbReference type="FunFam" id="1.20.1640.10:FF:000001">
    <property type="entry name" value="Efflux pump membrane transporter"/>
    <property type="match status" value="1"/>
</dbReference>
<sequence length="1025" mass="109046">MHFSEIFIRRPVLSTVLAALILFLGLASVLNLPVRQYPEVEETVVTITTVYPGAAPDLIQGFITSPIAAAVSTTENIDYITSQSRPSASVVTVQMKLGADPDIALTEVLSKVQQVRGQLPSESDDPVIAKGTGESFALMYLAVQNPNMTPEQLTEYLERVVRPRITNIDGVAQMEILGASQFAMRVWLDPLELSARGVTASEVLAAIRSSNFLSAPGKTENEYFTYSLTLESTIQTPEAFGALPLVQGENGVVRLRDVADIELASGATDAVVTFDGEPGTFIGIIPAPGENQLDVATNVRNELPGLVETLPSGMTIDLVYDSTETIAASINEVFKTIAEAVAIVVVVILLFLGSFRSVLMPIVTIPLSLIGVCAIMLAVGYSINLLTLLAMVLAIGLVVDDAIVVVENIHRHIDEGMTPAQASIKGMKEITGPVVAMTITLAAVLAPLAFTGGLTGSLFAEFALTLAGSVILSGIVALTITPAMSARLLTHGEPGRFQRTVDRVLNGLANWYERRVSSSLDYRPVTMLMVLSLLGATGFMFLNTSSELAPEEDSGALFAILNGPRYATLDYTAAFTDEIAARTKDIEEVQTSFSVAGFGGATNSGFYIWALKDWADRSRGQAEIQQQIQASLDGAPGVQGYVFAPPSLPGAGGGLPVSMVLQSIHAPERVFEIAEEIRLKALQSGMFIVLQNSLSFDAPQVRVIIDRDRAANLGVTVSEIGNTLGLLVGGGAIAQFDRDSNSYDIITQVPASWRDNPEKLGEFFVRSGSGTMVPLSSVVTLDAGVTAASIEQFNQLNAATLSALPMPGLSSGAALAELERIAAETLPDGFFVDYSGQSRLEKTEGNTILLAFAAAIVVIYLVLAAQFESFRDPFIILMSVPLSIFGAVLPLYLGLGTLNIYTQVGLITLIGLITKHGILMVEFANQQREEGMSRHQAIVAAAKTRLRPILMTTAAMALAVVPLIIAEGAGAAARQAMGLVIFTGLLIGTSFTLFVVPMFYSLISRSDSSYLLHRKSVEKTFGAPG</sequence>
<comment type="subcellular location">
    <subcellularLocation>
        <location evidence="1">Cell inner membrane</location>
        <topology evidence="1">Multi-pass membrane protein</topology>
    </subcellularLocation>
</comment>
<reference evidence="9 10" key="1">
    <citation type="submission" date="2018-12" db="EMBL/GenBank/DDBJ databases">
        <title>Complete genome sequencing of Tabrizicola sp. K13M18.</title>
        <authorList>
            <person name="Bae J.-W."/>
        </authorList>
    </citation>
    <scope>NUCLEOTIDE SEQUENCE [LARGE SCALE GENOMIC DNA]</scope>
    <source>
        <strain evidence="9 10">K13M18</strain>
    </source>
</reference>
<evidence type="ECO:0000256" key="3">
    <source>
        <dbReference type="ARBA" id="ARBA00022475"/>
    </source>
</evidence>
<dbReference type="SUPFAM" id="SSF82714">
    <property type="entry name" value="Multidrug efflux transporter AcrB TolC docking domain, DN and DC subdomains"/>
    <property type="match status" value="2"/>
</dbReference>
<evidence type="ECO:0000256" key="5">
    <source>
        <dbReference type="ARBA" id="ARBA00022692"/>
    </source>
</evidence>
<dbReference type="PANTHER" id="PTHR32063">
    <property type="match status" value="1"/>
</dbReference>
<feature type="transmembrane region" description="Helical" evidence="8">
    <location>
        <begin position="359"/>
        <end position="379"/>
    </location>
</feature>
<feature type="transmembrane region" description="Helical" evidence="8">
    <location>
        <begin position="333"/>
        <end position="352"/>
    </location>
</feature>
<keyword evidence="2" id="KW-0813">Transport</keyword>
<dbReference type="EMBL" id="CP034328">
    <property type="protein sequence ID" value="AZL60764.1"/>
    <property type="molecule type" value="Genomic_DNA"/>
</dbReference>
<accession>A0A3S8UAW9</accession>
<feature type="transmembrane region" description="Helical" evidence="8">
    <location>
        <begin position="385"/>
        <end position="409"/>
    </location>
</feature>
<dbReference type="KEGG" id="taw:EI545_19225"/>
<gene>
    <name evidence="9" type="ORF">EI545_19225</name>
</gene>
<keyword evidence="6 8" id="KW-1133">Transmembrane helix</keyword>
<evidence type="ECO:0000256" key="4">
    <source>
        <dbReference type="ARBA" id="ARBA00022519"/>
    </source>
</evidence>
<protein>
    <submittedName>
        <fullName evidence="9">Efflux RND transporter permease subunit</fullName>
    </submittedName>
</protein>
<dbReference type="PANTHER" id="PTHR32063:SF28">
    <property type="entry name" value="BLR2861 PROTEIN"/>
    <property type="match status" value="1"/>
</dbReference>
<evidence type="ECO:0000256" key="2">
    <source>
        <dbReference type="ARBA" id="ARBA00022448"/>
    </source>
</evidence>
<dbReference type="Gene3D" id="3.30.70.1320">
    <property type="entry name" value="Multidrug efflux transporter AcrB pore domain like"/>
    <property type="match status" value="1"/>
</dbReference>
<keyword evidence="7 8" id="KW-0472">Membrane</keyword>
<feature type="transmembrane region" description="Helical" evidence="8">
    <location>
        <begin position="430"/>
        <end position="450"/>
    </location>
</feature>
<feature type="transmembrane region" description="Helical" evidence="8">
    <location>
        <begin position="874"/>
        <end position="894"/>
    </location>
</feature>
<dbReference type="InterPro" id="IPR027463">
    <property type="entry name" value="AcrB_DN_DC_subdom"/>
</dbReference>
<dbReference type="SUPFAM" id="SSF82693">
    <property type="entry name" value="Multidrug efflux transporter AcrB pore domain, PN1, PN2, PC1 and PC2 subdomains"/>
    <property type="match status" value="4"/>
</dbReference>
<keyword evidence="4" id="KW-0997">Cell inner membrane</keyword>
<dbReference type="Gene3D" id="3.30.70.1440">
    <property type="entry name" value="Multidrug efflux transporter AcrB pore domain"/>
    <property type="match status" value="1"/>
</dbReference>
<feature type="transmembrane region" description="Helical" evidence="8">
    <location>
        <begin position="977"/>
        <end position="1003"/>
    </location>
</feature>
<name>A0A3S8UAW9_9RHOB</name>
<evidence type="ECO:0000313" key="9">
    <source>
        <dbReference type="EMBL" id="AZL60764.1"/>
    </source>
</evidence>
<dbReference type="OrthoDB" id="174266at2"/>
<keyword evidence="10" id="KW-1185">Reference proteome</keyword>
<dbReference type="GO" id="GO:0005886">
    <property type="term" value="C:plasma membrane"/>
    <property type="evidence" value="ECO:0007669"/>
    <property type="project" value="UniProtKB-SubCell"/>
</dbReference>
<evidence type="ECO:0000256" key="7">
    <source>
        <dbReference type="ARBA" id="ARBA00023136"/>
    </source>
</evidence>
<evidence type="ECO:0000256" key="1">
    <source>
        <dbReference type="ARBA" id="ARBA00004429"/>
    </source>
</evidence>
<dbReference type="InterPro" id="IPR001036">
    <property type="entry name" value="Acrflvin-R"/>
</dbReference>
<organism evidence="9 10">
    <name type="scientific">Tabrizicola piscis</name>
    <dbReference type="NCBI Taxonomy" id="2494374"/>
    <lineage>
        <taxon>Bacteria</taxon>
        <taxon>Pseudomonadati</taxon>
        <taxon>Pseudomonadota</taxon>
        <taxon>Alphaproteobacteria</taxon>
        <taxon>Rhodobacterales</taxon>
        <taxon>Paracoccaceae</taxon>
        <taxon>Tabrizicola</taxon>
    </lineage>
</organism>
<dbReference type="AlphaFoldDB" id="A0A3S8UAW9"/>
<proteinExistence type="predicted"/>
<feature type="transmembrane region" description="Helical" evidence="8">
    <location>
        <begin position="848"/>
        <end position="867"/>
    </location>
</feature>
<dbReference type="GO" id="GO:0042910">
    <property type="term" value="F:xenobiotic transmembrane transporter activity"/>
    <property type="evidence" value="ECO:0007669"/>
    <property type="project" value="TreeGrafter"/>
</dbReference>
<feature type="transmembrane region" description="Helical" evidence="8">
    <location>
        <begin position="900"/>
        <end position="925"/>
    </location>
</feature>
<evidence type="ECO:0000256" key="6">
    <source>
        <dbReference type="ARBA" id="ARBA00022989"/>
    </source>
</evidence>
<evidence type="ECO:0000313" key="10">
    <source>
        <dbReference type="Proteomes" id="UP000282002"/>
    </source>
</evidence>
<dbReference type="RefSeq" id="WP_125326976.1">
    <property type="nucleotide sequence ID" value="NZ_CP034328.1"/>
</dbReference>
<evidence type="ECO:0000256" key="8">
    <source>
        <dbReference type="SAM" id="Phobius"/>
    </source>
</evidence>
<dbReference type="Gene3D" id="3.30.2090.10">
    <property type="entry name" value="Multidrug efflux transporter AcrB TolC docking domain, DN and DC subdomains"/>
    <property type="match status" value="2"/>
</dbReference>
<dbReference type="Pfam" id="PF00873">
    <property type="entry name" value="ACR_tran"/>
    <property type="match status" value="1"/>
</dbReference>
<dbReference type="Proteomes" id="UP000282002">
    <property type="component" value="Chromosome"/>
</dbReference>
<feature type="transmembrane region" description="Helical" evidence="8">
    <location>
        <begin position="946"/>
        <end position="965"/>
    </location>
</feature>
<keyword evidence="5 8" id="KW-0812">Transmembrane</keyword>
<keyword evidence="3" id="KW-1003">Cell membrane</keyword>